<name>E1RH99_METP4</name>
<dbReference type="NCBIfam" id="TIGR00229">
    <property type="entry name" value="sensory_box"/>
    <property type="match status" value="1"/>
</dbReference>
<evidence type="ECO:0000259" key="2">
    <source>
        <dbReference type="SMART" id="SM00091"/>
    </source>
</evidence>
<dbReference type="SMART" id="SM00091">
    <property type="entry name" value="PAS"/>
    <property type="match status" value="2"/>
</dbReference>
<dbReference type="InterPro" id="IPR029016">
    <property type="entry name" value="GAF-like_dom_sf"/>
</dbReference>
<feature type="domain" description="PAS" evidence="2">
    <location>
        <begin position="8"/>
        <end position="75"/>
    </location>
</feature>
<evidence type="ECO:0000259" key="1">
    <source>
        <dbReference type="SMART" id="SM00065"/>
    </source>
</evidence>
<keyword evidence="4" id="KW-1185">Reference proteome</keyword>
<dbReference type="CDD" id="cd00130">
    <property type="entry name" value="PAS"/>
    <property type="match status" value="1"/>
</dbReference>
<evidence type="ECO:0000313" key="3">
    <source>
        <dbReference type="EMBL" id="ADN36403.1"/>
    </source>
</evidence>
<dbReference type="Pfam" id="PF01590">
    <property type="entry name" value="GAF"/>
    <property type="match status" value="1"/>
</dbReference>
<feature type="domain" description="GAF" evidence="1">
    <location>
        <begin position="296"/>
        <end position="445"/>
    </location>
</feature>
<dbReference type="SUPFAM" id="SSF55785">
    <property type="entry name" value="PYP-like sensor domain (PAS domain)"/>
    <property type="match status" value="1"/>
</dbReference>
<dbReference type="Gene3D" id="3.30.450.40">
    <property type="match status" value="1"/>
</dbReference>
<dbReference type="STRING" id="679926.Mpet_1650"/>
<organism evidence="3 4">
    <name type="scientific">Methanolacinia petrolearia (strain DSM 11571 / OCM 486 / SEBR 4847)</name>
    <name type="common">Methanoplanus petrolearius</name>
    <dbReference type="NCBI Taxonomy" id="679926"/>
    <lineage>
        <taxon>Archaea</taxon>
        <taxon>Methanobacteriati</taxon>
        <taxon>Methanobacteriota</taxon>
        <taxon>Stenosarchaea group</taxon>
        <taxon>Methanomicrobia</taxon>
        <taxon>Methanomicrobiales</taxon>
        <taxon>Methanomicrobiaceae</taxon>
        <taxon>Methanolacinia</taxon>
    </lineage>
</organism>
<dbReference type="Proteomes" id="UP000006565">
    <property type="component" value="Chromosome"/>
</dbReference>
<reference evidence="3 4" key="1">
    <citation type="journal article" date="2010" name="Stand. Genomic Sci.">
        <title>Complete genome sequence of Methanoplanus petrolearius type strain (SEBR 4847).</title>
        <authorList>
            <person name="Brambilla E."/>
            <person name="Djao O.D."/>
            <person name="Daligault H."/>
            <person name="Lapidus A."/>
            <person name="Lucas S."/>
            <person name="Hammon N."/>
            <person name="Nolan M."/>
            <person name="Tice H."/>
            <person name="Cheng J.F."/>
            <person name="Han C."/>
            <person name="Tapia R."/>
            <person name="Goodwin L."/>
            <person name="Pitluck S."/>
            <person name="Liolios K."/>
            <person name="Ivanova N."/>
            <person name="Mavromatis K."/>
            <person name="Mikhailova N."/>
            <person name="Pati A."/>
            <person name="Chen A."/>
            <person name="Palaniappan K."/>
            <person name="Land M."/>
            <person name="Hauser L."/>
            <person name="Chang Y.J."/>
            <person name="Jeffries C.D."/>
            <person name="Rohde M."/>
            <person name="Spring S."/>
            <person name="Sikorski J."/>
            <person name="Goker M."/>
            <person name="Woyke T."/>
            <person name="Bristow J."/>
            <person name="Eisen J.A."/>
            <person name="Markowitz V."/>
            <person name="Hugenholtz P."/>
            <person name="Kyrpides N.C."/>
            <person name="Klenk H.P."/>
        </authorList>
    </citation>
    <scope>NUCLEOTIDE SEQUENCE [LARGE SCALE GENOMIC DNA]</scope>
    <source>
        <strain evidence="4">DSM 11571 / OCM 486 / SEBR 4847</strain>
    </source>
</reference>
<dbReference type="OrthoDB" id="342253at2157"/>
<feature type="domain" description="PAS" evidence="2">
    <location>
        <begin position="155"/>
        <end position="221"/>
    </location>
</feature>
<evidence type="ECO:0000313" key="4">
    <source>
        <dbReference type="Proteomes" id="UP000006565"/>
    </source>
</evidence>
<dbReference type="SUPFAM" id="SSF55781">
    <property type="entry name" value="GAF domain-like"/>
    <property type="match status" value="1"/>
</dbReference>
<dbReference type="Pfam" id="PF13426">
    <property type="entry name" value="PAS_9"/>
    <property type="match status" value="1"/>
</dbReference>
<dbReference type="HOGENOM" id="CLU_415992_0_0_2"/>
<dbReference type="GeneID" id="9744122"/>
<dbReference type="SMART" id="SM00065">
    <property type="entry name" value="GAF"/>
    <property type="match status" value="1"/>
</dbReference>
<sequence length="659" mass="74668">MISGFPGDTEESIYDMSEGANFILDENHQLLAANSSFFAITGLDYAIMEDNLNFLSLVPDDEVLLFMNFFKKRLDDPYNSPKTSEFRVLDSDKNEHKLILTAARIPETRKIFISSLELGMNLPQGDIRETGGETSHDAGQKYSTGGPGRLSDQYFHFSYLVEHQHEPVFVLVGDVIVYVNEAGIRFLGKDNRYDIIGKSPYDFLDKETQKRIIKLFKGMNAGKVSHPVEESFRVRGGELIDVEISSVPIIYEGIAGSQYQIRDITSRKRSEEQAVLRLRQIQIVNSVLESTVYGFSLPEILENVLKKILDSFEIQSCLVYLKNNDPSTARLASSLNVPIWFKERYNLINIREWPYNIIFYGGQPRYIENLPDRPPGVFDVKILEDLGAISYAGIPVFSEKNVVGVFYVTKGDNCCFTPFEKATLEEIGKEVGSAVVKGLVEEKFGMEYNAIKDLLGIALKENDRIWNTIISSRWDRGGDSADVSDCRMDLINEIGSRMDIINNLRVVYDFLIDENRCLKPICIDSVIRSAIYHFAGATIEYDRALYFVFADDNLSYVFINILNMFSLNREDFSLNIRHSIRNGEISIIISDRDRSGIIDNIESLLDVQPEEALRPSNIAMYATRMLVAAYNGTIGILKSEEDGEAEKSLVITLKRYGRS</sequence>
<dbReference type="InterPro" id="IPR035965">
    <property type="entry name" value="PAS-like_dom_sf"/>
</dbReference>
<dbReference type="EMBL" id="CP002117">
    <property type="protein sequence ID" value="ADN36403.1"/>
    <property type="molecule type" value="Genomic_DNA"/>
</dbReference>
<proteinExistence type="predicted"/>
<dbReference type="RefSeq" id="WP_013329580.1">
    <property type="nucleotide sequence ID" value="NC_014507.1"/>
</dbReference>
<dbReference type="eggNOG" id="arCOG06192">
    <property type="taxonomic scope" value="Archaea"/>
</dbReference>
<dbReference type="eggNOG" id="arCOG06516">
    <property type="taxonomic scope" value="Archaea"/>
</dbReference>
<dbReference type="KEGG" id="mpi:Mpet_1650"/>
<dbReference type="AlphaFoldDB" id="E1RH99"/>
<dbReference type="InterPro" id="IPR000014">
    <property type="entry name" value="PAS"/>
</dbReference>
<protein>
    <submittedName>
        <fullName evidence="3">Putative PAS/PAC sensor protein</fullName>
    </submittedName>
</protein>
<dbReference type="eggNOG" id="arCOG02338">
    <property type="taxonomic scope" value="Archaea"/>
</dbReference>
<accession>E1RH99</accession>
<dbReference type="Gene3D" id="3.30.450.20">
    <property type="entry name" value="PAS domain"/>
    <property type="match status" value="1"/>
</dbReference>
<dbReference type="InterPro" id="IPR003018">
    <property type="entry name" value="GAF"/>
</dbReference>
<gene>
    <name evidence="3" type="ordered locus">Mpet_1650</name>
</gene>